<evidence type="ECO:0000313" key="2">
    <source>
        <dbReference type="Proteomes" id="UP000559256"/>
    </source>
</evidence>
<name>A0A8H5CTU5_9AGAR</name>
<dbReference type="AlphaFoldDB" id="A0A8H5CTU5"/>
<dbReference type="EMBL" id="JAACJM010000092">
    <property type="protein sequence ID" value="KAF5347508.1"/>
    <property type="molecule type" value="Genomic_DNA"/>
</dbReference>
<gene>
    <name evidence="1" type="ORF">D9758_014530</name>
</gene>
<proteinExistence type="predicted"/>
<accession>A0A8H5CTU5</accession>
<dbReference type="OrthoDB" id="3063557at2759"/>
<sequence length="593" mass="67958">MAQIFSDARDCSFSNSSISCMTGDQNIVYGSQTVINHSYGGRRRNRDEDDYDGDAEEVEARRKRSRLKALMDDFREFKRGDTMVLELISGKNSEFNNMRARRRIEAVKIFSNETRNEKFTSVTFEGTEAQEMWKDTFEEFSRIRSANSWQLFGFTRSQSYPSLIFHYEEHVSFNSVYSRASPIVKVFLLYRLKADVDHLRDTMDVLMFTSEAWVVPEKPTLNYGPPEEGSEGVDDDDYPYFHSISVLKPFPGFWREEAVIAYLDTAAVEFHGLLTDAGTGFYDEVSFCDCDHTDIMPLGQLFLTNRGSAVGGIPLTPTWSKIRQWFKVGQGSEDVDCSAVIMQNGWTRVYHPCNQYMKNPSLKESIEFRAVVEMTEESRKFLLSSWYSQAPWVFKQIGLDMYQHGRDLWICDSIESQITLHGHDSLLLPKDIFVFLPPIEQVGAASFCLKGDPFLSYDECGETRIGCSRDDLLGLVSPIQRWCFGCMLRGRDPLPYIASSYYQRLKGYNPDTNAYAAAHGFPIFQFAPNFKEIIINFVKKMGCYEKTKINPDGGKDGFLLPLLDGHASHSRIEEVDEEVEVEEYLTTETEVIF</sequence>
<reference evidence="1 2" key="1">
    <citation type="journal article" date="2020" name="ISME J.">
        <title>Uncovering the hidden diversity of litter-decomposition mechanisms in mushroom-forming fungi.</title>
        <authorList>
            <person name="Floudas D."/>
            <person name="Bentzer J."/>
            <person name="Ahren D."/>
            <person name="Johansson T."/>
            <person name="Persson P."/>
            <person name="Tunlid A."/>
        </authorList>
    </citation>
    <scope>NUCLEOTIDE SEQUENCE [LARGE SCALE GENOMIC DNA]</scope>
    <source>
        <strain evidence="1 2">CBS 291.85</strain>
    </source>
</reference>
<protein>
    <submittedName>
        <fullName evidence="1">Uncharacterized protein</fullName>
    </submittedName>
</protein>
<comment type="caution">
    <text evidence="1">The sequence shown here is derived from an EMBL/GenBank/DDBJ whole genome shotgun (WGS) entry which is preliminary data.</text>
</comment>
<dbReference type="Proteomes" id="UP000559256">
    <property type="component" value="Unassembled WGS sequence"/>
</dbReference>
<evidence type="ECO:0000313" key="1">
    <source>
        <dbReference type="EMBL" id="KAF5347508.1"/>
    </source>
</evidence>
<organism evidence="1 2">
    <name type="scientific">Tetrapyrgos nigripes</name>
    <dbReference type="NCBI Taxonomy" id="182062"/>
    <lineage>
        <taxon>Eukaryota</taxon>
        <taxon>Fungi</taxon>
        <taxon>Dikarya</taxon>
        <taxon>Basidiomycota</taxon>
        <taxon>Agaricomycotina</taxon>
        <taxon>Agaricomycetes</taxon>
        <taxon>Agaricomycetidae</taxon>
        <taxon>Agaricales</taxon>
        <taxon>Marasmiineae</taxon>
        <taxon>Marasmiaceae</taxon>
        <taxon>Tetrapyrgos</taxon>
    </lineage>
</organism>
<keyword evidence="2" id="KW-1185">Reference proteome</keyword>